<evidence type="ECO:0000313" key="2">
    <source>
        <dbReference type="Proteomes" id="UP001165740"/>
    </source>
</evidence>
<dbReference type="OrthoDB" id="10291339at2759"/>
<dbReference type="GeneID" id="106063710"/>
<keyword evidence="1" id="KW-0812">Transmembrane</keyword>
<accession>A0A9W3AHC2</accession>
<dbReference type="RefSeq" id="XP_055886550.1">
    <property type="nucleotide sequence ID" value="XM_056030575.1"/>
</dbReference>
<evidence type="ECO:0000256" key="1">
    <source>
        <dbReference type="SAM" id="Phobius"/>
    </source>
</evidence>
<dbReference type="AlphaFoldDB" id="A0A9W3AHC2"/>
<reference evidence="3" key="1">
    <citation type="submission" date="2025-08" db="UniProtKB">
        <authorList>
            <consortium name="RefSeq"/>
        </authorList>
    </citation>
    <scope>IDENTIFICATION</scope>
</reference>
<organism evidence="2 3">
    <name type="scientific">Biomphalaria glabrata</name>
    <name type="common">Bloodfluke planorb</name>
    <name type="synonym">Freshwater snail</name>
    <dbReference type="NCBI Taxonomy" id="6526"/>
    <lineage>
        <taxon>Eukaryota</taxon>
        <taxon>Metazoa</taxon>
        <taxon>Spiralia</taxon>
        <taxon>Lophotrochozoa</taxon>
        <taxon>Mollusca</taxon>
        <taxon>Gastropoda</taxon>
        <taxon>Heterobranchia</taxon>
        <taxon>Euthyneura</taxon>
        <taxon>Panpulmonata</taxon>
        <taxon>Hygrophila</taxon>
        <taxon>Lymnaeoidea</taxon>
        <taxon>Planorbidae</taxon>
        <taxon>Biomphalaria</taxon>
    </lineage>
</organism>
<protein>
    <submittedName>
        <fullName evidence="3">Uncharacterized protein LOC106063710 isoform X1</fullName>
    </submittedName>
</protein>
<proteinExistence type="predicted"/>
<sequence>MSLMQTSTNSELFLWFICLATEIHKGLFFMHSIVSIRDLSKSVSCESGLLAGVDSIEFEVTLTLSNQSNAQPFILEAENQQNKLTFMVCSLSYETMTSCEPKRTQECSCKSFTNTTYILTVKKLALKDLSQTIIKTSNSQNFQIPEIFGEELATLQINQKSVSFTNCHVNLESNYEFQFEFCTKNLNAPTLQVKVGNWSSSDTKDDCVRNARKLAIGETSAQFKYHDLCKRGKTLVCTVTVTGATTSSHVTPCRNCESGSKTILIIWITLIGLGLVVVILVIYFLCKGCRGTRAAEANSFDKSSAMEMSSFQAVRLAKSKSGIDIAVKE</sequence>
<feature type="transmembrane region" description="Helical" evidence="1">
    <location>
        <begin position="12"/>
        <end position="34"/>
    </location>
</feature>
<keyword evidence="1" id="KW-1133">Transmembrane helix</keyword>
<keyword evidence="2" id="KW-1185">Reference proteome</keyword>
<keyword evidence="1" id="KW-0472">Membrane</keyword>
<dbReference type="Proteomes" id="UP001165740">
    <property type="component" value="Chromosome 5"/>
</dbReference>
<evidence type="ECO:0000313" key="3">
    <source>
        <dbReference type="RefSeq" id="XP_055886550.1"/>
    </source>
</evidence>
<name>A0A9W3AHC2_BIOGL</name>
<gene>
    <name evidence="3" type="primary">LOC106063710</name>
</gene>
<feature type="transmembrane region" description="Helical" evidence="1">
    <location>
        <begin position="264"/>
        <end position="286"/>
    </location>
</feature>